<protein>
    <submittedName>
        <fullName evidence="1">Uncharacterized protein</fullName>
    </submittedName>
</protein>
<evidence type="ECO:0000313" key="2">
    <source>
        <dbReference type="Proteomes" id="UP000286715"/>
    </source>
</evidence>
<comment type="caution">
    <text evidence="1">The sequence shown here is derived from an EMBL/GenBank/DDBJ whole genome shotgun (WGS) entry which is preliminary data.</text>
</comment>
<keyword evidence="2" id="KW-1185">Reference proteome</keyword>
<dbReference type="Proteomes" id="UP000286715">
    <property type="component" value="Unassembled WGS sequence"/>
</dbReference>
<dbReference type="RefSeq" id="WP_124397508.1">
    <property type="nucleotide sequence ID" value="NZ_BHZE01000007.1"/>
</dbReference>
<sequence>MKKFIPYLVLLILGMACSRDEQPILPPRPEQPGIVSLANKIFGLPKTLFFRFEQWSTYKAYIDNKYLTDRLNTEFYAYNFTNQNLGDLIWHDVPMVFRANHYYGNSLRSDSLLGYSRALTHQANSLEWPSFIYSLYAPKPMFFTIEGLTLDYKVDTIQGFTIKWPVDSALPQDNPLLLFAEFDVQGQPATFADTLAEWDGQYDYSPLLLTQNQKKKIKLYLARGTSNLDTIGTRTAGFSFIHFGEIELDIK</sequence>
<evidence type="ECO:0000313" key="1">
    <source>
        <dbReference type="EMBL" id="GCD77445.1"/>
    </source>
</evidence>
<accession>A0A401XK80</accession>
<dbReference type="EMBL" id="BHZE01000007">
    <property type="protein sequence ID" value="GCD77445.1"/>
    <property type="molecule type" value="Genomic_DNA"/>
</dbReference>
<gene>
    <name evidence="1" type="ORF">JCM31826_09270</name>
</gene>
<reference evidence="1 2" key="1">
    <citation type="submission" date="2018-11" db="EMBL/GenBank/DDBJ databases">
        <title>Schleiferia aggregans sp. nov., a moderately thermophilic heterotrophic bacterium isolated from microbial mats at a terrestrial hot spring.</title>
        <authorList>
            <person name="Iino T."/>
            <person name="Ohkuma M."/>
            <person name="Haruta S."/>
        </authorList>
    </citation>
    <scope>NUCLEOTIDE SEQUENCE [LARGE SCALE GENOMIC DNA]</scope>
    <source>
        <strain evidence="1 2">LA</strain>
    </source>
</reference>
<proteinExistence type="predicted"/>
<dbReference type="PROSITE" id="PS51257">
    <property type="entry name" value="PROKAR_LIPOPROTEIN"/>
    <property type="match status" value="1"/>
</dbReference>
<dbReference type="OrthoDB" id="9920517at2"/>
<name>A0A401XK80_9FLAO</name>
<organism evidence="1 2">
    <name type="scientific">Thermaurantimonas aggregans</name>
    <dbReference type="NCBI Taxonomy" id="2173829"/>
    <lineage>
        <taxon>Bacteria</taxon>
        <taxon>Pseudomonadati</taxon>
        <taxon>Bacteroidota</taxon>
        <taxon>Flavobacteriia</taxon>
        <taxon>Flavobacteriales</taxon>
        <taxon>Schleiferiaceae</taxon>
        <taxon>Thermaurantimonas</taxon>
    </lineage>
</organism>
<dbReference type="AlphaFoldDB" id="A0A401XK80"/>